<dbReference type="SMART" id="SM00091">
    <property type="entry name" value="PAS"/>
    <property type="match status" value="2"/>
</dbReference>
<dbReference type="SMART" id="SM00086">
    <property type="entry name" value="PAC"/>
    <property type="match status" value="1"/>
</dbReference>
<gene>
    <name evidence="8" type="ORF">RNAN_0389</name>
</gene>
<dbReference type="SUPFAM" id="SSF55785">
    <property type="entry name" value="PYP-like sensor domain (PAS domain)"/>
    <property type="match status" value="2"/>
</dbReference>
<dbReference type="CDD" id="cd00130">
    <property type="entry name" value="PAS"/>
    <property type="match status" value="1"/>
</dbReference>
<evidence type="ECO:0000256" key="6">
    <source>
        <dbReference type="SAM" id="Phobius"/>
    </source>
</evidence>
<dbReference type="PANTHER" id="PTHR43304">
    <property type="entry name" value="PHYTOCHROME-LIKE PROTEIN CPH1"/>
    <property type="match status" value="1"/>
</dbReference>
<sequence>MQAMSHWIQHFRDNSNAAYLIYLLLLLILIADSQTQLGFAHGVLYAPLLLLASLLNQPQVLNVSFVLAVAAVVLGYWLSPAAPAGFASVYVLANRAGAVICLLLIYLQTRSAMQLQQRESATRDNLTQQQQQLELASQLARFGCWYLDTHSKMITLSPQAAKLLAGNTDTQLTVSQFCQLFHPDYRSALQQALTACQEQYTAFDIECPCLPNESPPCWLRIIGHCCADDNALLQGVLQDSNAVHQSEMRLIQAQQRFQQWADSMPIVVWTAASDGQLTFVSQLMTTFSGMPTEELLLNWLDIVHPEDRERVMSHWQHCLRTGDPYNIEFRFRRLDGQYIWHLTRAVAVYDNYGQIEKWLGSAMALGAAAKPGQGR</sequence>
<dbReference type="PANTHER" id="PTHR43304:SF1">
    <property type="entry name" value="PAC DOMAIN-CONTAINING PROTEIN"/>
    <property type="match status" value="1"/>
</dbReference>
<protein>
    <recommendedName>
        <fullName evidence="2">histidine kinase</fullName>
        <ecNumber evidence="2">2.7.13.3</ecNumber>
    </recommendedName>
</protein>
<proteinExistence type="predicted"/>
<dbReference type="GO" id="GO:0004673">
    <property type="term" value="F:protein histidine kinase activity"/>
    <property type="evidence" value="ECO:0007669"/>
    <property type="project" value="UniProtKB-EC"/>
</dbReference>
<evidence type="ECO:0000313" key="8">
    <source>
        <dbReference type="EMBL" id="GAB57421.1"/>
    </source>
</evidence>
<dbReference type="Proteomes" id="UP000004374">
    <property type="component" value="Unassembled WGS sequence"/>
</dbReference>
<dbReference type="InterPro" id="IPR001610">
    <property type="entry name" value="PAC"/>
</dbReference>
<keyword evidence="9" id="KW-1185">Reference proteome</keyword>
<feature type="transmembrane region" description="Helical" evidence="6">
    <location>
        <begin position="14"/>
        <end position="31"/>
    </location>
</feature>
<dbReference type="InterPro" id="IPR052162">
    <property type="entry name" value="Sensor_kinase/Photoreceptor"/>
</dbReference>
<evidence type="ECO:0000256" key="1">
    <source>
        <dbReference type="ARBA" id="ARBA00000085"/>
    </source>
</evidence>
<feature type="transmembrane region" description="Helical" evidence="6">
    <location>
        <begin position="60"/>
        <end position="78"/>
    </location>
</feature>
<dbReference type="Pfam" id="PF08447">
    <property type="entry name" value="PAS_3"/>
    <property type="match status" value="1"/>
</dbReference>
<keyword evidence="4" id="KW-0808">Transferase</keyword>
<dbReference type="EMBL" id="BAFK01000002">
    <property type="protein sequence ID" value="GAB57421.1"/>
    <property type="molecule type" value="Genomic_DNA"/>
</dbReference>
<comment type="catalytic activity">
    <reaction evidence="1">
        <text>ATP + protein L-histidine = ADP + protein N-phospho-L-histidine.</text>
        <dbReference type="EC" id="2.7.13.3"/>
    </reaction>
</comment>
<dbReference type="STRING" id="562729.RNAN_0389"/>
<dbReference type="InterPro" id="IPR000014">
    <property type="entry name" value="PAS"/>
</dbReference>
<accession>I1DTP3</accession>
<keyword evidence="6" id="KW-0812">Transmembrane</keyword>
<evidence type="ECO:0000259" key="7">
    <source>
        <dbReference type="PROSITE" id="PS50112"/>
    </source>
</evidence>
<reference evidence="8 9" key="1">
    <citation type="journal article" date="2012" name="J. Bacteriol.">
        <title>Genome Sequence of the Protease-Producing Bacterium Rheinheimera nanhaiensis E407-8T, Isolated from Deep-Sea Sediment of the South China Sea.</title>
        <authorList>
            <person name="Zhang X.-Y."/>
            <person name="Zhang Y.-J."/>
            <person name="Qin Q.-L."/>
            <person name="Xie B.-B."/>
            <person name="Chen X.-L."/>
            <person name="Zhou B.-C."/>
            <person name="Zhang Y.-Z."/>
        </authorList>
    </citation>
    <scope>NUCLEOTIDE SEQUENCE [LARGE SCALE GENOMIC DNA]</scope>
    <source>
        <strain evidence="8 9">E407-8</strain>
    </source>
</reference>
<dbReference type="NCBIfam" id="TIGR00229">
    <property type="entry name" value="sensory_box"/>
    <property type="match status" value="1"/>
</dbReference>
<evidence type="ECO:0000256" key="2">
    <source>
        <dbReference type="ARBA" id="ARBA00012438"/>
    </source>
</evidence>
<keyword evidence="6" id="KW-0472">Membrane</keyword>
<dbReference type="EC" id="2.7.13.3" evidence="2"/>
<keyword evidence="6" id="KW-1133">Transmembrane helix</keyword>
<keyword evidence="3" id="KW-0597">Phosphoprotein</keyword>
<feature type="transmembrane region" description="Helical" evidence="6">
    <location>
        <begin position="84"/>
        <end position="107"/>
    </location>
</feature>
<dbReference type="AlphaFoldDB" id="I1DTP3"/>
<dbReference type="Gene3D" id="3.30.450.20">
    <property type="entry name" value="PAS domain"/>
    <property type="match status" value="2"/>
</dbReference>
<keyword evidence="5" id="KW-0418">Kinase</keyword>
<dbReference type="PROSITE" id="PS50112">
    <property type="entry name" value="PAS"/>
    <property type="match status" value="1"/>
</dbReference>
<feature type="domain" description="PAS" evidence="7">
    <location>
        <begin position="253"/>
        <end position="322"/>
    </location>
</feature>
<evidence type="ECO:0000256" key="3">
    <source>
        <dbReference type="ARBA" id="ARBA00022553"/>
    </source>
</evidence>
<name>I1DTP3_9GAMM</name>
<dbReference type="InterPro" id="IPR035965">
    <property type="entry name" value="PAS-like_dom_sf"/>
</dbReference>
<dbReference type="FunFam" id="3.30.450.20:FF:000099">
    <property type="entry name" value="Sensory box sensor histidine kinase"/>
    <property type="match status" value="1"/>
</dbReference>
<comment type="caution">
    <text evidence="8">The sequence shown here is derived from an EMBL/GenBank/DDBJ whole genome shotgun (WGS) entry which is preliminary data.</text>
</comment>
<dbReference type="InterPro" id="IPR013655">
    <property type="entry name" value="PAS_fold_3"/>
</dbReference>
<organism evidence="8 9">
    <name type="scientific">Rheinheimera nanhaiensis E407-8</name>
    <dbReference type="NCBI Taxonomy" id="562729"/>
    <lineage>
        <taxon>Bacteria</taxon>
        <taxon>Pseudomonadati</taxon>
        <taxon>Pseudomonadota</taxon>
        <taxon>Gammaproteobacteria</taxon>
        <taxon>Chromatiales</taxon>
        <taxon>Chromatiaceae</taxon>
        <taxon>Rheinheimera</taxon>
    </lineage>
</organism>
<evidence type="ECO:0000256" key="5">
    <source>
        <dbReference type="ARBA" id="ARBA00022777"/>
    </source>
</evidence>
<evidence type="ECO:0000256" key="4">
    <source>
        <dbReference type="ARBA" id="ARBA00022679"/>
    </source>
</evidence>
<evidence type="ECO:0000313" key="9">
    <source>
        <dbReference type="Proteomes" id="UP000004374"/>
    </source>
</evidence>